<reference evidence="2 5" key="1">
    <citation type="submission" date="2015-01" db="EMBL/GenBank/DDBJ databases">
        <title>Genome Sequence of Pseudomonas antarctica CMS 35.</title>
        <authorList>
            <person name="Voget S."/>
            <person name="Chow J."/>
            <person name="Daniel R."/>
            <person name="Streit W."/>
        </authorList>
    </citation>
    <scope>NUCLEOTIDE SEQUENCE [LARGE SCALE GENOMIC DNA]</scope>
    <source>
        <strain evidence="2 5">CMS 35</strain>
    </source>
</reference>
<dbReference type="EMBL" id="JXDI01000001">
    <property type="protein sequence ID" value="KAF2410776.1"/>
    <property type="molecule type" value="Genomic_DNA"/>
</dbReference>
<dbReference type="InterPro" id="IPR012340">
    <property type="entry name" value="NA-bd_OB-fold"/>
</dbReference>
<keyword evidence="5" id="KW-1185">Reference proteome</keyword>
<dbReference type="Gene3D" id="2.40.50.140">
    <property type="entry name" value="Nucleic acid-binding proteins"/>
    <property type="match status" value="1"/>
</dbReference>
<dbReference type="EMBL" id="LT629704">
    <property type="protein sequence ID" value="SDN12292.1"/>
    <property type="molecule type" value="Genomic_DNA"/>
</dbReference>
<accession>A0A1G9YT26</accession>
<dbReference type="Proteomes" id="UP000748067">
    <property type="component" value="Unassembled WGS sequence"/>
</dbReference>
<organism evidence="3 4">
    <name type="scientific">Pseudomonas antarctica</name>
    <dbReference type="NCBI Taxonomy" id="219572"/>
    <lineage>
        <taxon>Bacteria</taxon>
        <taxon>Pseudomonadati</taxon>
        <taxon>Pseudomonadota</taxon>
        <taxon>Gammaproteobacteria</taxon>
        <taxon>Pseudomonadales</taxon>
        <taxon>Pseudomonadaceae</taxon>
        <taxon>Pseudomonas</taxon>
    </lineage>
</organism>
<sequence length="60" mass="6616">MDRGTVRWFDAVKGIGFIARDRDGKAVPVESAGNKCSAVDEWPAPPKARKSRQRKKSSEA</sequence>
<dbReference type="AlphaFoldDB" id="A0A1G9YT26"/>
<evidence type="ECO:0000256" key="1">
    <source>
        <dbReference type="SAM" id="MobiDB-lite"/>
    </source>
</evidence>
<reference evidence="3 4" key="2">
    <citation type="submission" date="2016-10" db="EMBL/GenBank/DDBJ databases">
        <authorList>
            <person name="de Groot N.N."/>
        </authorList>
    </citation>
    <scope>NUCLEOTIDE SEQUENCE [LARGE SCALE GENOMIC DNA]</scope>
    <source>
        <strain evidence="3 4">BS2772</strain>
    </source>
</reference>
<protein>
    <submittedName>
        <fullName evidence="3">Cold shock protein (Beta-ribbon, CspA family)</fullName>
    </submittedName>
</protein>
<dbReference type="Proteomes" id="UP000182470">
    <property type="component" value="Chromosome I"/>
</dbReference>
<evidence type="ECO:0000313" key="3">
    <source>
        <dbReference type="EMBL" id="SDN12292.1"/>
    </source>
</evidence>
<feature type="region of interest" description="Disordered" evidence="1">
    <location>
        <begin position="33"/>
        <end position="60"/>
    </location>
</feature>
<dbReference type="OrthoDB" id="7022454at2"/>
<proteinExistence type="predicted"/>
<evidence type="ECO:0000313" key="2">
    <source>
        <dbReference type="EMBL" id="KAF2410776.1"/>
    </source>
</evidence>
<evidence type="ECO:0000313" key="4">
    <source>
        <dbReference type="Proteomes" id="UP000182470"/>
    </source>
</evidence>
<gene>
    <name evidence="2" type="ORF">PSAN_32090</name>
    <name evidence="3" type="ORF">SAMN04490179_2627</name>
</gene>
<dbReference type="RefSeq" id="WP_083357504.1">
    <property type="nucleotide sequence ID" value="NZ_JBJGXR010000032.1"/>
</dbReference>
<feature type="compositionally biased region" description="Basic residues" evidence="1">
    <location>
        <begin position="47"/>
        <end position="60"/>
    </location>
</feature>
<evidence type="ECO:0000313" key="5">
    <source>
        <dbReference type="Proteomes" id="UP000748067"/>
    </source>
</evidence>
<name>A0A1G9YT26_9PSED</name>